<gene>
    <name evidence="2" type="ORF">H8S65_03780</name>
</gene>
<proteinExistence type="predicted"/>
<accession>A0ABR7DKK4</accession>
<sequence>MKNIIRIFMLTVAMVTISVSTYAQKNDHQRMTREQLAEVQANFIANEMSMDDTTAGQFIETFCQFQKEIWALGPRPKRETSDRTDAEAEQILKERFSHSQKILDLRKKYYMEYSKFLTQKQIERVYRLEREMMNRLYYRSSFCPQCLRVRMKK</sequence>
<dbReference type="Proteomes" id="UP000651475">
    <property type="component" value="Unassembled WGS sequence"/>
</dbReference>
<evidence type="ECO:0000256" key="1">
    <source>
        <dbReference type="SAM" id="SignalP"/>
    </source>
</evidence>
<reference evidence="2 3" key="1">
    <citation type="submission" date="2020-08" db="EMBL/GenBank/DDBJ databases">
        <title>Genome public.</title>
        <authorList>
            <person name="Liu C."/>
            <person name="Sun Q."/>
        </authorList>
    </citation>
    <scope>NUCLEOTIDE SEQUENCE [LARGE SCALE GENOMIC DNA]</scope>
    <source>
        <strain evidence="2 3">NSJ-79</strain>
    </source>
</reference>
<dbReference type="EMBL" id="JACOOJ010000004">
    <property type="protein sequence ID" value="MBC5631897.1"/>
    <property type="molecule type" value="Genomic_DNA"/>
</dbReference>
<dbReference type="RefSeq" id="WP_186928615.1">
    <property type="nucleotide sequence ID" value="NZ_JACOOJ010000004.1"/>
</dbReference>
<organism evidence="2 3">
    <name type="scientific">Parabacteroides hominis</name>
    <dbReference type="NCBI Taxonomy" id="2763057"/>
    <lineage>
        <taxon>Bacteria</taxon>
        <taxon>Pseudomonadati</taxon>
        <taxon>Bacteroidota</taxon>
        <taxon>Bacteroidia</taxon>
        <taxon>Bacteroidales</taxon>
        <taxon>Tannerellaceae</taxon>
        <taxon>Parabacteroides</taxon>
    </lineage>
</organism>
<comment type="caution">
    <text evidence="2">The sequence shown here is derived from an EMBL/GenBank/DDBJ whole genome shotgun (WGS) entry which is preliminary data.</text>
</comment>
<feature type="signal peptide" evidence="1">
    <location>
        <begin position="1"/>
        <end position="25"/>
    </location>
</feature>
<protein>
    <recommendedName>
        <fullName evidence="4">DUF4890 domain-containing protein</fullName>
    </recommendedName>
</protein>
<name>A0ABR7DKK4_9BACT</name>
<keyword evidence="3" id="KW-1185">Reference proteome</keyword>
<evidence type="ECO:0008006" key="4">
    <source>
        <dbReference type="Google" id="ProtNLM"/>
    </source>
</evidence>
<evidence type="ECO:0000313" key="3">
    <source>
        <dbReference type="Proteomes" id="UP000651475"/>
    </source>
</evidence>
<evidence type="ECO:0000313" key="2">
    <source>
        <dbReference type="EMBL" id="MBC5631897.1"/>
    </source>
</evidence>
<keyword evidence="1" id="KW-0732">Signal</keyword>
<feature type="chain" id="PRO_5047012826" description="DUF4890 domain-containing protein" evidence="1">
    <location>
        <begin position="26"/>
        <end position="153"/>
    </location>
</feature>